<dbReference type="Proteomes" id="UP001174934">
    <property type="component" value="Unassembled WGS sequence"/>
</dbReference>
<proteinExistence type="predicted"/>
<evidence type="ECO:0000313" key="2">
    <source>
        <dbReference type="EMBL" id="KAK0630219.1"/>
    </source>
</evidence>
<feature type="region of interest" description="Disordered" evidence="1">
    <location>
        <begin position="1"/>
        <end position="27"/>
    </location>
</feature>
<evidence type="ECO:0000256" key="1">
    <source>
        <dbReference type="SAM" id="MobiDB-lite"/>
    </source>
</evidence>
<keyword evidence="3" id="KW-1185">Reference proteome</keyword>
<dbReference type="AlphaFoldDB" id="A0AA39XA97"/>
<name>A0AA39XA97_9PEZI</name>
<organism evidence="2 3">
    <name type="scientific">Bombardia bombarda</name>
    <dbReference type="NCBI Taxonomy" id="252184"/>
    <lineage>
        <taxon>Eukaryota</taxon>
        <taxon>Fungi</taxon>
        <taxon>Dikarya</taxon>
        <taxon>Ascomycota</taxon>
        <taxon>Pezizomycotina</taxon>
        <taxon>Sordariomycetes</taxon>
        <taxon>Sordariomycetidae</taxon>
        <taxon>Sordariales</taxon>
        <taxon>Lasiosphaeriaceae</taxon>
        <taxon>Bombardia</taxon>
    </lineage>
</organism>
<protein>
    <submittedName>
        <fullName evidence="2">Uncharacterized protein</fullName>
    </submittedName>
</protein>
<gene>
    <name evidence="2" type="ORF">B0T17DRAFT_527885</name>
</gene>
<sequence>MYSGGTRHCRHRTSSQSRSDQRSRTTDWNLVVSMKPLNRHGHSQALESRAHRDDSKHVRGPLLANDGCIFYLKSKHKGTQTPTQTLASITHNTYPGKYTFQLGYHLREMCHPGQAKIYAETFTASTQNAKGDTSDVRRLSVHGREPIWRAAQEAAHDGWQVRGNPRWPVGVGSRLEEGLAATDKKKGGLSKIMDGLNRGSY</sequence>
<comment type="caution">
    <text evidence="2">The sequence shown here is derived from an EMBL/GenBank/DDBJ whole genome shotgun (WGS) entry which is preliminary data.</text>
</comment>
<reference evidence="2" key="1">
    <citation type="submission" date="2023-06" db="EMBL/GenBank/DDBJ databases">
        <title>Genome-scale phylogeny and comparative genomics of the fungal order Sordariales.</title>
        <authorList>
            <consortium name="Lawrence Berkeley National Laboratory"/>
            <person name="Hensen N."/>
            <person name="Bonometti L."/>
            <person name="Westerberg I."/>
            <person name="Brannstrom I.O."/>
            <person name="Guillou S."/>
            <person name="Cros-Aarteil S."/>
            <person name="Calhoun S."/>
            <person name="Haridas S."/>
            <person name="Kuo A."/>
            <person name="Mondo S."/>
            <person name="Pangilinan J."/>
            <person name="Riley R."/>
            <person name="LaButti K."/>
            <person name="Andreopoulos B."/>
            <person name="Lipzen A."/>
            <person name="Chen C."/>
            <person name="Yanf M."/>
            <person name="Daum C."/>
            <person name="Ng V."/>
            <person name="Clum A."/>
            <person name="Steindorff A."/>
            <person name="Ohm R."/>
            <person name="Martin F."/>
            <person name="Silar P."/>
            <person name="Natvig D."/>
            <person name="Lalanne C."/>
            <person name="Gautier V."/>
            <person name="Ament-velasquez S.L."/>
            <person name="Kruys A."/>
            <person name="Hutchinson M.I."/>
            <person name="Powell A.J."/>
            <person name="Barry K."/>
            <person name="Miller A.N."/>
            <person name="Grigoriev I.V."/>
            <person name="Debuchy R."/>
            <person name="Gladieux P."/>
            <person name="Thoren M.H."/>
            <person name="Johannesson H."/>
        </authorList>
    </citation>
    <scope>NUCLEOTIDE SEQUENCE</scope>
    <source>
        <strain evidence="2">SMH3391-2</strain>
    </source>
</reference>
<accession>A0AA39XA97</accession>
<evidence type="ECO:0000313" key="3">
    <source>
        <dbReference type="Proteomes" id="UP001174934"/>
    </source>
</evidence>
<dbReference type="EMBL" id="JAULSR010000002">
    <property type="protein sequence ID" value="KAK0630219.1"/>
    <property type="molecule type" value="Genomic_DNA"/>
</dbReference>